<reference evidence="2" key="1">
    <citation type="submission" date="2020-02" db="EMBL/GenBank/DDBJ databases">
        <authorList>
            <person name="Meier V. D."/>
        </authorList>
    </citation>
    <scope>NUCLEOTIDE SEQUENCE</scope>
    <source>
        <strain evidence="2">AVDCRST_MAG87</strain>
    </source>
</reference>
<feature type="region of interest" description="Disordered" evidence="1">
    <location>
        <begin position="32"/>
        <end position="65"/>
    </location>
</feature>
<protein>
    <recommendedName>
        <fullName evidence="3">HTH merR-type domain-containing protein</fullName>
    </recommendedName>
</protein>
<evidence type="ECO:0000256" key="1">
    <source>
        <dbReference type="SAM" id="MobiDB-lite"/>
    </source>
</evidence>
<dbReference type="AlphaFoldDB" id="A0A6J4VMN5"/>
<accession>A0A6J4VMN5</accession>
<dbReference type="Gene3D" id="3.40.50.280">
    <property type="entry name" value="Cobalamin-binding domain"/>
    <property type="match status" value="1"/>
</dbReference>
<sequence>MYSEADVRAILDLNELKADGWTTSQAISRLRAPGQHDPVSDLPTQVAPVASDSPLRSDTKPGTDRPLASLAEMLDNYDGQSAMRLLDDTLAVRPVEHVLFTLLLPLLDGLNDPDPTHAFRRDFVFRLLYSLYNASAPDSGRATIVMLGMPASGSASHLLCHAIRLSRAGYRTILLGTDVPLNRVESMLPRVRPAALVLDADTEDAAWTLARWAERLEHEQPVDGWNGALLIAGPIFEARPDLADGIPGTRIPDDPDEARLNVERAMSRPARALRVVGDP</sequence>
<evidence type="ECO:0008006" key="3">
    <source>
        <dbReference type="Google" id="ProtNLM"/>
    </source>
</evidence>
<gene>
    <name evidence="2" type="ORF">AVDCRST_MAG87-3522</name>
</gene>
<evidence type="ECO:0000313" key="2">
    <source>
        <dbReference type="EMBL" id="CAA9582390.1"/>
    </source>
</evidence>
<name>A0A6J4VMN5_9BACT</name>
<dbReference type="EMBL" id="CADCWJ010000773">
    <property type="protein sequence ID" value="CAA9582390.1"/>
    <property type="molecule type" value="Genomic_DNA"/>
</dbReference>
<organism evidence="2">
    <name type="scientific">uncultured Thermomicrobiales bacterium</name>
    <dbReference type="NCBI Taxonomy" id="1645740"/>
    <lineage>
        <taxon>Bacteria</taxon>
        <taxon>Pseudomonadati</taxon>
        <taxon>Thermomicrobiota</taxon>
        <taxon>Thermomicrobia</taxon>
        <taxon>Thermomicrobiales</taxon>
        <taxon>environmental samples</taxon>
    </lineage>
</organism>
<proteinExistence type="predicted"/>